<dbReference type="Pfam" id="PF00251">
    <property type="entry name" value="Glyco_hydro_32N"/>
    <property type="match status" value="1"/>
</dbReference>
<feature type="domain" description="Glycosyl hydrolase family 32 C-terminal" evidence="12">
    <location>
        <begin position="459"/>
        <end position="650"/>
    </location>
</feature>
<comment type="similarity">
    <text evidence="2 8">Belongs to the glycosyl hydrolase 32 family.</text>
</comment>
<feature type="transmembrane region" description="Helical" evidence="10">
    <location>
        <begin position="39"/>
        <end position="57"/>
    </location>
</feature>
<gene>
    <name evidence="15" type="primary">LOC110795237</name>
</gene>
<evidence type="ECO:0000256" key="3">
    <source>
        <dbReference type="ARBA" id="ARBA00012758"/>
    </source>
</evidence>
<accession>A0A9R0IX87</accession>
<dbReference type="GO" id="GO:0004564">
    <property type="term" value="F:beta-fructofuranosidase activity"/>
    <property type="evidence" value="ECO:0007669"/>
    <property type="project" value="UniProtKB-EC"/>
</dbReference>
<keyword evidence="7 8" id="KW-0326">Glycosidase</keyword>
<dbReference type="Gene3D" id="2.60.120.560">
    <property type="entry name" value="Exo-inulinase, domain 1"/>
    <property type="match status" value="1"/>
</dbReference>
<dbReference type="FunFam" id="2.60.120.560:FF:000002">
    <property type="entry name" value="Beta-fructofuranosidase, insoluble isoenzyme CWINV1"/>
    <property type="match status" value="1"/>
</dbReference>
<feature type="compositionally biased region" description="Basic and acidic residues" evidence="9">
    <location>
        <begin position="20"/>
        <end position="31"/>
    </location>
</feature>
<evidence type="ECO:0000256" key="7">
    <source>
        <dbReference type="ARBA" id="ARBA00023295"/>
    </source>
</evidence>
<feature type="domain" description="Beta-fructofuranosidase N-terminal" evidence="13">
    <location>
        <begin position="12"/>
        <end position="127"/>
    </location>
</feature>
<evidence type="ECO:0000256" key="2">
    <source>
        <dbReference type="ARBA" id="ARBA00009902"/>
    </source>
</evidence>
<dbReference type="SUPFAM" id="SSF49899">
    <property type="entry name" value="Concanavalin A-like lectins/glucanases"/>
    <property type="match status" value="1"/>
</dbReference>
<evidence type="ECO:0000256" key="9">
    <source>
        <dbReference type="SAM" id="MobiDB-lite"/>
    </source>
</evidence>
<dbReference type="AlphaFoldDB" id="A0A9R0IX87"/>
<keyword evidence="10" id="KW-0472">Membrane</keyword>
<keyword evidence="10" id="KW-1133">Transmembrane helix</keyword>
<dbReference type="InterPro" id="IPR013189">
    <property type="entry name" value="Glyco_hydro_32_C"/>
</dbReference>
<reference evidence="14" key="1">
    <citation type="journal article" date="2021" name="Nat. Commun.">
        <title>Genomic analyses provide insights into spinach domestication and the genetic basis of agronomic traits.</title>
        <authorList>
            <person name="Cai X."/>
            <person name="Sun X."/>
            <person name="Xu C."/>
            <person name="Sun H."/>
            <person name="Wang X."/>
            <person name="Ge C."/>
            <person name="Zhang Z."/>
            <person name="Wang Q."/>
            <person name="Fei Z."/>
            <person name="Jiao C."/>
            <person name="Wang Q."/>
        </authorList>
    </citation>
    <scope>NUCLEOTIDE SEQUENCE [LARGE SCALE GENOMIC DNA]</scope>
    <source>
        <strain evidence="14">cv. Varoflay</strain>
    </source>
</reference>
<keyword evidence="10" id="KW-0812">Transmembrane</keyword>
<keyword evidence="5 8" id="KW-0378">Hydrolase</keyword>
<organism evidence="14 15">
    <name type="scientific">Spinacia oleracea</name>
    <name type="common">Spinach</name>
    <dbReference type="NCBI Taxonomy" id="3562"/>
    <lineage>
        <taxon>Eukaryota</taxon>
        <taxon>Viridiplantae</taxon>
        <taxon>Streptophyta</taxon>
        <taxon>Embryophyta</taxon>
        <taxon>Tracheophyta</taxon>
        <taxon>Spermatophyta</taxon>
        <taxon>Magnoliopsida</taxon>
        <taxon>eudicotyledons</taxon>
        <taxon>Gunneridae</taxon>
        <taxon>Pentapetalae</taxon>
        <taxon>Caryophyllales</taxon>
        <taxon>Chenopodiaceae</taxon>
        <taxon>Chenopodioideae</taxon>
        <taxon>Anserineae</taxon>
        <taxon>Spinacia</taxon>
    </lineage>
</organism>
<evidence type="ECO:0000313" key="14">
    <source>
        <dbReference type="Proteomes" id="UP000813463"/>
    </source>
</evidence>
<keyword evidence="14" id="KW-1185">Reference proteome</keyword>
<dbReference type="GO" id="GO:0005975">
    <property type="term" value="P:carbohydrate metabolic process"/>
    <property type="evidence" value="ECO:0007669"/>
    <property type="project" value="InterPro"/>
</dbReference>
<dbReference type="Pfam" id="PF08244">
    <property type="entry name" value="Glyco_hydro_32C"/>
    <property type="match status" value="1"/>
</dbReference>
<dbReference type="SMART" id="SM00640">
    <property type="entry name" value="Glyco_32"/>
    <property type="match status" value="1"/>
</dbReference>
<feature type="region of interest" description="Disordered" evidence="9">
    <location>
        <begin position="1"/>
        <end position="31"/>
    </location>
</feature>
<dbReference type="OrthoDB" id="202537at2759"/>
<dbReference type="InterPro" id="IPR013320">
    <property type="entry name" value="ConA-like_dom_sf"/>
</dbReference>
<evidence type="ECO:0000259" key="11">
    <source>
        <dbReference type="Pfam" id="PF00251"/>
    </source>
</evidence>
<evidence type="ECO:0000313" key="15">
    <source>
        <dbReference type="RefSeq" id="XP_021855934.1"/>
    </source>
</evidence>
<name>A0A9R0IX87_SPIOL</name>
<protein>
    <recommendedName>
        <fullName evidence="3">beta-fructofuranosidase</fullName>
        <ecNumber evidence="3">3.2.1.26</ecNumber>
    </recommendedName>
</protein>
<dbReference type="InterPro" id="IPR023296">
    <property type="entry name" value="Glyco_hydro_beta-prop_sf"/>
</dbReference>
<evidence type="ECO:0000256" key="8">
    <source>
        <dbReference type="RuleBase" id="RU362110"/>
    </source>
</evidence>
<dbReference type="FunFam" id="2.115.10.20:FF:000001">
    <property type="entry name" value="Beta-fructofuranosidase, insoluble isoenzyme CWINV1"/>
    <property type="match status" value="1"/>
</dbReference>
<dbReference type="InterPro" id="IPR021792">
    <property type="entry name" value="Beta-fructofuranosidase_N"/>
</dbReference>
<dbReference type="EC" id="3.2.1.26" evidence="3"/>
<evidence type="ECO:0000256" key="4">
    <source>
        <dbReference type="ARBA" id="ARBA00022554"/>
    </source>
</evidence>
<evidence type="ECO:0000259" key="12">
    <source>
        <dbReference type="Pfam" id="PF08244"/>
    </source>
</evidence>
<dbReference type="KEGG" id="soe:110795237"/>
<dbReference type="InterPro" id="IPR013148">
    <property type="entry name" value="Glyco_hydro_32_N"/>
</dbReference>
<dbReference type="PANTHER" id="PTHR31953">
    <property type="entry name" value="BETA-FRUCTOFURANOSIDASE, INSOLUBLE ISOENZYME CWINV1-RELATED"/>
    <property type="match status" value="1"/>
</dbReference>
<dbReference type="Pfam" id="PF11837">
    <property type="entry name" value="INV_N"/>
    <property type="match status" value="1"/>
</dbReference>
<evidence type="ECO:0000259" key="13">
    <source>
        <dbReference type="Pfam" id="PF11837"/>
    </source>
</evidence>
<proteinExistence type="inferred from homology"/>
<dbReference type="GeneID" id="110795237"/>
<feature type="domain" description="Glycosyl hydrolase family 32 N-terminal" evidence="11">
    <location>
        <begin position="138"/>
        <end position="456"/>
    </location>
</feature>
<dbReference type="InterPro" id="IPR001362">
    <property type="entry name" value="Glyco_hydro_32"/>
</dbReference>
<dbReference type="RefSeq" id="XP_021855934.1">
    <property type="nucleotide sequence ID" value="XM_022000242.2"/>
</dbReference>
<comment type="subcellular location">
    <subcellularLocation>
        <location evidence="1">Vacuole lumen</location>
    </subcellularLocation>
</comment>
<dbReference type="CDD" id="cd18624">
    <property type="entry name" value="GH32_Fruct1-like"/>
    <property type="match status" value="1"/>
</dbReference>
<evidence type="ECO:0000256" key="10">
    <source>
        <dbReference type="SAM" id="Phobius"/>
    </source>
</evidence>
<evidence type="ECO:0000256" key="1">
    <source>
        <dbReference type="ARBA" id="ARBA00004410"/>
    </source>
</evidence>
<dbReference type="Proteomes" id="UP000813463">
    <property type="component" value="Chromosome 6"/>
</dbReference>
<reference evidence="15" key="2">
    <citation type="submission" date="2025-08" db="UniProtKB">
        <authorList>
            <consortium name="RefSeq"/>
        </authorList>
    </citation>
    <scope>IDENTIFICATION</scope>
    <source>
        <tissue evidence="15">Leaf</tissue>
    </source>
</reference>
<dbReference type="InterPro" id="IPR018053">
    <property type="entry name" value="Glyco_hydro_32_AS"/>
</dbReference>
<dbReference type="GO" id="GO:0005775">
    <property type="term" value="C:vacuolar lumen"/>
    <property type="evidence" value="ECO:0007669"/>
    <property type="project" value="UniProtKB-SubCell"/>
</dbReference>
<dbReference type="InterPro" id="IPR050551">
    <property type="entry name" value="Fructan_Metab_Enzymes"/>
</dbReference>
<dbReference type="PROSITE" id="PS00609">
    <property type="entry name" value="GLYCOSYL_HYDROL_F32"/>
    <property type="match status" value="1"/>
</dbReference>
<keyword evidence="4" id="KW-0926">Vacuole</keyword>
<feature type="compositionally biased region" description="Polar residues" evidence="9">
    <location>
        <begin position="1"/>
        <end position="10"/>
    </location>
</feature>
<dbReference type="Gene3D" id="2.115.10.20">
    <property type="entry name" value="Glycosyl hydrolase domain, family 43"/>
    <property type="match status" value="1"/>
</dbReference>
<dbReference type="SUPFAM" id="SSF75005">
    <property type="entry name" value="Arabinanase/levansucrase/invertase"/>
    <property type="match status" value="1"/>
</dbReference>
<evidence type="ECO:0000256" key="5">
    <source>
        <dbReference type="ARBA" id="ARBA00022801"/>
    </source>
</evidence>
<evidence type="ECO:0000256" key="6">
    <source>
        <dbReference type="ARBA" id="ARBA00023180"/>
    </source>
</evidence>
<keyword evidence="6" id="KW-0325">Glycoprotein</keyword>
<sequence>MVESSDSTLPYSYAPLAPNHEQEQENGIEKQQRRKSLKIGLLIFSGLMISALIMSLLDYNNVANNVPIKLDDLSLRPPPENLAGVETIPGSDDLLFKVTRGKPHGVSEKANGFPMRGLGVPFFDWNDLQLAWQKTSFHFQPQMNWMNDPNGPLYYNGWYHFFYQYNPAGAVWGNIVWAHAVSKDLIKWMDLPIAMVADRWYDFNGVWTGSATILPDGQIVMLYTGSTNESVQVQNLAYPANLSDPLLREWVKYPDNPVLVPPPGIHKLDFRDPTTAWLTSEGKWRITIGSKINKTGISLVYETTDFKNFELLDNILHAVPTTGMWECVDFFPVSVSESNGLDTSINGPLVKHVLKASMDDNRNDYYAIGTYNEANGTWIPDNAAIDVGIGLRYDYGKFYASKTFYDQEKKRRILWGWVTEGDSEAADVRKGWASLQGVPRTVLYDQKTKTNLVQWPVEEVENLRHNSKEFDKVVVPAGSVVPLDVRAATEIDITAEFEIEKEALESLPFSGEEYSCPDSKGATQRGALGPFGILILADKNLSEQTPVYFYIIKTFNGRFKTFFCTDLTRSSVAPDVVKDIYGETVPVLKGERLSMRILVDHSIVEAYAQNGRTCITSRVYPTKAIYKDAKLYVFNNATEASVTASIKTWQMSSARNQVM</sequence>